<feature type="domain" description="Ketoreductase" evidence="3">
    <location>
        <begin position="7"/>
        <end position="182"/>
    </location>
</feature>
<dbReference type="InterPro" id="IPR036291">
    <property type="entry name" value="NAD(P)-bd_dom_sf"/>
</dbReference>
<organism evidence="4 5">
    <name type="scientific">Corynebacterium frankenforstense DSM 45800</name>
    <dbReference type="NCBI Taxonomy" id="1437875"/>
    <lineage>
        <taxon>Bacteria</taxon>
        <taxon>Bacillati</taxon>
        <taxon>Actinomycetota</taxon>
        <taxon>Actinomycetes</taxon>
        <taxon>Mycobacteriales</taxon>
        <taxon>Corynebacteriaceae</taxon>
        <taxon>Corynebacterium</taxon>
    </lineage>
</organism>
<dbReference type="STRING" id="1437875.CFRA_09200"/>
<dbReference type="OrthoDB" id="517007at2"/>
<dbReference type="Pfam" id="PF13561">
    <property type="entry name" value="adh_short_C2"/>
    <property type="match status" value="1"/>
</dbReference>
<dbReference type="PRINTS" id="PR00081">
    <property type="entry name" value="GDHRDH"/>
</dbReference>
<dbReference type="PANTHER" id="PTHR24321:SF14">
    <property type="entry name" value="SHORT-CHAIN TYPE DEHYDROGENASE_REDUCTASE BLR2146-RELATED"/>
    <property type="match status" value="1"/>
</dbReference>
<dbReference type="InterPro" id="IPR002347">
    <property type="entry name" value="SDR_fam"/>
</dbReference>
<dbReference type="AlphaFoldDB" id="A0A1L7CU71"/>
<dbReference type="PANTHER" id="PTHR24321">
    <property type="entry name" value="DEHYDROGENASES, SHORT CHAIN"/>
    <property type="match status" value="1"/>
</dbReference>
<reference evidence="4 5" key="1">
    <citation type="submission" date="2014-08" db="EMBL/GenBank/DDBJ databases">
        <title>Complete genome sequence of Corynebacterium frankenforstense ST18(T) (=DSM 45800(T)), isolated from raw cow milk.</title>
        <authorList>
            <person name="Ruckert C."/>
            <person name="Albersmeier A."/>
            <person name="Winkler A."/>
            <person name="Lipski A."/>
            <person name="Kalinowski J."/>
        </authorList>
    </citation>
    <scope>NUCLEOTIDE SEQUENCE [LARGE SCALE GENOMIC DNA]</scope>
    <source>
        <strain evidence="4 5">ST18</strain>
    </source>
</reference>
<evidence type="ECO:0000256" key="2">
    <source>
        <dbReference type="ARBA" id="ARBA00023002"/>
    </source>
</evidence>
<dbReference type="CDD" id="cd05233">
    <property type="entry name" value="SDR_c"/>
    <property type="match status" value="1"/>
</dbReference>
<dbReference type="NCBIfam" id="NF004202">
    <property type="entry name" value="PRK05653.2-2"/>
    <property type="match status" value="1"/>
</dbReference>
<dbReference type="EMBL" id="CP009247">
    <property type="protein sequence ID" value="APT89396.1"/>
    <property type="molecule type" value="Genomic_DNA"/>
</dbReference>
<keyword evidence="5" id="KW-1185">Reference proteome</keyword>
<evidence type="ECO:0000313" key="4">
    <source>
        <dbReference type="EMBL" id="APT89396.1"/>
    </source>
</evidence>
<dbReference type="Gene3D" id="3.40.50.720">
    <property type="entry name" value="NAD(P)-binding Rossmann-like Domain"/>
    <property type="match status" value="1"/>
</dbReference>
<dbReference type="FunFam" id="3.40.50.720:FF:000084">
    <property type="entry name" value="Short-chain dehydrogenase reductase"/>
    <property type="match status" value="1"/>
</dbReference>
<accession>A0A1L7CU71</accession>
<proteinExistence type="inferred from homology"/>
<dbReference type="GO" id="GO:0016491">
    <property type="term" value="F:oxidoreductase activity"/>
    <property type="evidence" value="ECO:0007669"/>
    <property type="project" value="UniProtKB-KW"/>
</dbReference>
<protein>
    <submittedName>
        <fullName evidence="4">3-ketoacyl-ACP reductase</fullName>
    </submittedName>
</protein>
<dbReference type="InterPro" id="IPR057326">
    <property type="entry name" value="KR_dom"/>
</dbReference>
<sequence length="260" mass="27295">MFDLTDQTAVVTGGASGIGRGIVEMLREAGATVVIADLDLEAAERTAKETGSHARRLDVTDRKAVHDLFAEVDETFGGIQILCSNAGIFPQASLETMTDEQWNGIFDVNVRGAFVTVQEVLPYMRAAGYGRVVITTSITGSHTGYPGWAHYGATKAAQQGFMRSAALEVARDGVTVNGVAPGNVATEGLKAQGEEYNAQMARAVPVLRLGDPRDIGAAACFLASREAGYITGQVIVVDGGQILPESPEAILPAREGEQGA</sequence>
<dbReference type="SMART" id="SM00822">
    <property type="entry name" value="PKS_KR"/>
    <property type="match status" value="1"/>
</dbReference>
<dbReference type="Proteomes" id="UP000185434">
    <property type="component" value="Chromosome"/>
</dbReference>
<dbReference type="KEGG" id="cfk:CFRA_09200"/>
<evidence type="ECO:0000313" key="5">
    <source>
        <dbReference type="Proteomes" id="UP000185434"/>
    </source>
</evidence>
<evidence type="ECO:0000259" key="3">
    <source>
        <dbReference type="SMART" id="SM00822"/>
    </source>
</evidence>
<dbReference type="RefSeq" id="WP_075664390.1">
    <property type="nucleotide sequence ID" value="NZ_CP009247.1"/>
</dbReference>
<evidence type="ECO:0000256" key="1">
    <source>
        <dbReference type="ARBA" id="ARBA00006484"/>
    </source>
</evidence>
<gene>
    <name evidence="4" type="ORF">CFRA_09200</name>
</gene>
<comment type="similarity">
    <text evidence="1">Belongs to the short-chain dehydrogenases/reductases (SDR) family.</text>
</comment>
<dbReference type="SUPFAM" id="SSF51735">
    <property type="entry name" value="NAD(P)-binding Rossmann-fold domains"/>
    <property type="match status" value="1"/>
</dbReference>
<keyword evidence="2" id="KW-0560">Oxidoreductase</keyword>
<name>A0A1L7CU71_9CORY</name>
<dbReference type="PRINTS" id="PR00080">
    <property type="entry name" value="SDRFAMILY"/>
</dbReference>